<dbReference type="EMBL" id="JACHMF010000001">
    <property type="protein sequence ID" value="MBB4691480.1"/>
    <property type="molecule type" value="Genomic_DNA"/>
</dbReference>
<feature type="region of interest" description="Disordered" evidence="1">
    <location>
        <begin position="1"/>
        <end position="21"/>
    </location>
</feature>
<evidence type="ECO:0000313" key="4">
    <source>
        <dbReference type="Proteomes" id="UP000542742"/>
    </source>
</evidence>
<reference evidence="3 4" key="1">
    <citation type="submission" date="2020-08" db="EMBL/GenBank/DDBJ databases">
        <title>Sequencing the genomes of 1000 actinobacteria strains.</title>
        <authorList>
            <person name="Klenk H.-P."/>
        </authorList>
    </citation>
    <scope>NUCLEOTIDE SEQUENCE [LARGE SCALE GENOMIC DNA]</scope>
    <source>
        <strain evidence="3 4">DSM 45518</strain>
    </source>
</reference>
<keyword evidence="4" id="KW-1185">Reference proteome</keyword>
<feature type="compositionally biased region" description="Basic and acidic residues" evidence="1">
    <location>
        <begin position="7"/>
        <end position="16"/>
    </location>
</feature>
<evidence type="ECO:0000256" key="1">
    <source>
        <dbReference type="SAM" id="MobiDB-lite"/>
    </source>
</evidence>
<proteinExistence type="predicted"/>
<evidence type="ECO:0000256" key="2">
    <source>
        <dbReference type="SAM" id="Phobius"/>
    </source>
</evidence>
<dbReference type="RefSeq" id="WP_184950294.1">
    <property type="nucleotide sequence ID" value="NZ_BOMC01000006.1"/>
</dbReference>
<keyword evidence="2" id="KW-0472">Membrane</keyword>
<feature type="transmembrane region" description="Helical" evidence="2">
    <location>
        <begin position="49"/>
        <end position="68"/>
    </location>
</feature>
<keyword evidence="2" id="KW-1133">Transmembrane helix</keyword>
<dbReference type="Proteomes" id="UP000542742">
    <property type="component" value="Unassembled WGS sequence"/>
</dbReference>
<accession>A0A7W7G0S3</accession>
<sequence length="202" mass="21094">MTDDDDLRSRLRRTDPAARMTPAAPEHIAQLLEKTMTTATVRPRFDTRLLTMAAAALVLIAAVGGFLITRGTGAPDEPSGPGRPVAAPTVTDLAAPPGANAKCVEPSAAKLKEYADFAFAGTVTGINRGAVTLAVTHVYLGRPVDEVRVAQEGYSSETLLGSGRFEQGLTYLVAASEGGILVCGYSGEASAPGLRELYDEAF</sequence>
<name>A0A7W7G0S3_9ACTN</name>
<gene>
    <name evidence="3" type="ORF">BKA14_001628</name>
</gene>
<keyword evidence="2" id="KW-0812">Transmembrane</keyword>
<evidence type="ECO:0000313" key="3">
    <source>
        <dbReference type="EMBL" id="MBB4691480.1"/>
    </source>
</evidence>
<protein>
    <submittedName>
        <fullName evidence="3">Uncharacterized protein</fullName>
    </submittedName>
</protein>
<dbReference type="AlphaFoldDB" id="A0A7W7G0S3"/>
<comment type="caution">
    <text evidence="3">The sequence shown here is derived from an EMBL/GenBank/DDBJ whole genome shotgun (WGS) entry which is preliminary data.</text>
</comment>
<organism evidence="3 4">
    <name type="scientific">Paractinoplanes abujensis</name>
    <dbReference type="NCBI Taxonomy" id="882441"/>
    <lineage>
        <taxon>Bacteria</taxon>
        <taxon>Bacillati</taxon>
        <taxon>Actinomycetota</taxon>
        <taxon>Actinomycetes</taxon>
        <taxon>Micromonosporales</taxon>
        <taxon>Micromonosporaceae</taxon>
        <taxon>Paractinoplanes</taxon>
    </lineage>
</organism>